<evidence type="ECO:0000256" key="3">
    <source>
        <dbReference type="ARBA" id="ARBA00021563"/>
    </source>
</evidence>
<evidence type="ECO:0000256" key="7">
    <source>
        <dbReference type="ARBA" id="ARBA00022692"/>
    </source>
</evidence>
<evidence type="ECO:0000256" key="1">
    <source>
        <dbReference type="ARBA" id="ARBA00004533"/>
    </source>
</evidence>
<name>A0ABM7MFT8_9GAMM</name>
<keyword evidence="7" id="KW-0812">Transmembrane</keyword>
<dbReference type="Proteomes" id="UP001054820">
    <property type="component" value="Chromosome"/>
</dbReference>
<keyword evidence="9" id="KW-0472">Membrane</keyword>
<evidence type="ECO:0000256" key="2">
    <source>
        <dbReference type="ARBA" id="ARBA00007208"/>
    </source>
</evidence>
<reference evidence="11" key="1">
    <citation type="journal article" date="2022" name="Arch. Microbiol.">
        <title>Thiomicrorhabdus immobilis sp. nov., a mesophilic sulfur-oxidizing bacterium isolated from sediment of a brackish lake in northern Japan.</title>
        <authorList>
            <person name="Kojima H."/>
            <person name="Mochizuki J."/>
            <person name="Kanda M."/>
            <person name="Watanabe T."/>
            <person name="Fukui M."/>
        </authorList>
    </citation>
    <scope>NUCLEOTIDE SEQUENCE</scope>
    <source>
        <strain evidence="11">Am19</strain>
    </source>
</reference>
<keyword evidence="8" id="KW-0653">Protein transport</keyword>
<keyword evidence="12" id="KW-1185">Reference proteome</keyword>
<keyword evidence="6" id="KW-0997">Cell inner membrane</keyword>
<evidence type="ECO:0000256" key="6">
    <source>
        <dbReference type="ARBA" id="ARBA00022519"/>
    </source>
</evidence>
<keyword evidence="5" id="KW-1003">Cell membrane</keyword>
<evidence type="ECO:0000256" key="4">
    <source>
        <dbReference type="ARBA" id="ARBA00022448"/>
    </source>
</evidence>
<accession>A0ABM7MFT8</accession>
<dbReference type="RefSeq" id="WP_237261785.1">
    <property type="nucleotide sequence ID" value="NZ_AP024202.1"/>
</dbReference>
<comment type="similarity">
    <text evidence="2">Belongs to the GSP N family.</text>
</comment>
<dbReference type="Pfam" id="PF01203">
    <property type="entry name" value="T2SSN"/>
    <property type="match status" value="1"/>
</dbReference>
<evidence type="ECO:0000256" key="5">
    <source>
        <dbReference type="ARBA" id="ARBA00022475"/>
    </source>
</evidence>
<evidence type="ECO:0000256" key="8">
    <source>
        <dbReference type="ARBA" id="ARBA00022927"/>
    </source>
</evidence>
<organism evidence="11 12">
    <name type="scientific">Thiomicrorhabdus immobilis</name>
    <dbReference type="NCBI Taxonomy" id="2791037"/>
    <lineage>
        <taxon>Bacteria</taxon>
        <taxon>Pseudomonadati</taxon>
        <taxon>Pseudomonadota</taxon>
        <taxon>Gammaproteobacteria</taxon>
        <taxon>Thiotrichales</taxon>
        <taxon>Piscirickettsiaceae</taxon>
        <taxon>Thiomicrorhabdus</taxon>
    </lineage>
</organism>
<dbReference type="InterPro" id="IPR022792">
    <property type="entry name" value="T2SS_protein-GspN"/>
</dbReference>
<evidence type="ECO:0000313" key="12">
    <source>
        <dbReference type="Proteomes" id="UP001054820"/>
    </source>
</evidence>
<keyword evidence="4" id="KW-0813">Transport</keyword>
<sequence length="286" mass="32068">MRTFRLGRKKRKIIGVASLFIVALFFSILSQLPANWLLSNPIVKSTIEQKINLTQNIKILASRGTVWQGEVDLAIEQKDSKIMATSNVIPIGKVSWDLQIMSLFITKLSADISWEFGQSVVSGELSTRVFSSIQSRKIHLSGVSGVVNLKDVISKLPVNKITASPIAPSLVGLVSINHLETEYLVQTKWFRVLQSAIQIDDLVVMNNKFPTVNLQVELQDERIQSRLDALQAGWKLDGVASLNKSYAYRLDLNLKADSEKELPDWAFLMQRKSAVNYVAKLQGRLF</sequence>
<evidence type="ECO:0000256" key="9">
    <source>
        <dbReference type="ARBA" id="ARBA00023136"/>
    </source>
</evidence>
<evidence type="ECO:0000256" key="10">
    <source>
        <dbReference type="ARBA" id="ARBA00030772"/>
    </source>
</evidence>
<protein>
    <recommendedName>
        <fullName evidence="3">Type II secretion system protein N</fullName>
    </recommendedName>
    <alternativeName>
        <fullName evidence="10">General secretion pathway protein N</fullName>
    </alternativeName>
</protein>
<gene>
    <name evidence="11" type="ORF">THMIRHAM_21050</name>
</gene>
<evidence type="ECO:0000313" key="11">
    <source>
        <dbReference type="EMBL" id="BCN94320.1"/>
    </source>
</evidence>
<comment type="subcellular location">
    <subcellularLocation>
        <location evidence="1">Cell inner membrane</location>
    </subcellularLocation>
</comment>
<dbReference type="EMBL" id="AP024202">
    <property type="protein sequence ID" value="BCN94320.1"/>
    <property type="molecule type" value="Genomic_DNA"/>
</dbReference>
<proteinExistence type="inferred from homology"/>